<keyword evidence="3" id="KW-1185">Reference proteome</keyword>
<sequence length="413" mass="45923">MVGARAGLATPPFCLWPRPPPLATPPCPSRSVLPRTPLAPPRAHPRQWEPRQDAAPPISAREERARRAFTVPMEMRDAAMQHGARRGPETPQGVALTGHVVPVDPADGPPRGIRLRGEVLLPVVSPCCGDTVVAVAEEPQEVMTTPTEDSPEGVDTEEDDHEVPLTQTEESVPTTKELPEVPAEQLRRSVPRGTCLIHNWQEERATNHLDDVVPPQLGSEGFVHRYGHRGLLAPLHPPVPWPCSTTKDAFRPPHRISVPARGQREAMLEWMLYQKYQQELMEEIHSPPSPMEILSTTHRDYQAGGFQPTPPTTTQVLPATLHPKGGGREGEFPCHPPNSHGISPFLLQPHNYHMEQPRSFWLERAHSLPGVTCIRTGDSPFRRNAAFSTPITEYLEQPLPYEAASRRPWPSMQ</sequence>
<dbReference type="InterPro" id="IPR026124">
    <property type="entry name" value="Sperm-assoc_Ag8"/>
</dbReference>
<evidence type="ECO:0000313" key="3">
    <source>
        <dbReference type="Proteomes" id="UP000000539"/>
    </source>
</evidence>
<feature type="compositionally biased region" description="Acidic residues" evidence="1">
    <location>
        <begin position="149"/>
        <end position="161"/>
    </location>
</feature>
<feature type="compositionally biased region" description="Pro residues" evidence="1">
    <location>
        <begin position="17"/>
        <end position="28"/>
    </location>
</feature>
<reference evidence="2" key="1">
    <citation type="submission" date="2020-11" db="EMBL/GenBank/DDBJ databases">
        <title>Gallus gallus (Chicken) genome, bGalGal1, GRCg7b, maternal haplotype autosomes + Z &amp; W.</title>
        <authorList>
            <person name="Warren W."/>
            <person name="Formenti G."/>
            <person name="Fedrigo O."/>
            <person name="Haase B."/>
            <person name="Mountcastle J."/>
            <person name="Balacco J."/>
            <person name="Tracey A."/>
            <person name="Schneider V."/>
            <person name="Okimoto R."/>
            <person name="Cheng H."/>
            <person name="Hawken R."/>
            <person name="Howe K."/>
            <person name="Jarvis E.D."/>
        </authorList>
    </citation>
    <scope>NUCLEOTIDE SEQUENCE [LARGE SCALE GENOMIC DNA]</scope>
    <source>
        <strain evidence="2">Broiler</strain>
    </source>
</reference>
<dbReference type="AlphaFoldDB" id="A0A8V0YBG0"/>
<dbReference type="GO" id="GO:0008017">
    <property type="term" value="F:microtubule binding"/>
    <property type="evidence" value="ECO:0007669"/>
    <property type="project" value="InterPro"/>
</dbReference>
<dbReference type="PANTHER" id="PTHR15510:SF5">
    <property type="entry name" value="SPERM-ASSOCIATED ANTIGEN 8"/>
    <property type="match status" value="1"/>
</dbReference>
<dbReference type="Pfam" id="PF22584">
    <property type="entry name" value="CFAP143"/>
    <property type="match status" value="2"/>
</dbReference>
<gene>
    <name evidence="2" type="primary">SPAG8</name>
</gene>
<feature type="region of interest" description="Disordered" evidence="1">
    <location>
        <begin position="140"/>
        <end position="180"/>
    </location>
</feature>
<protein>
    <submittedName>
        <fullName evidence="2">Sperm associated antigen 8</fullName>
    </submittedName>
</protein>
<feature type="region of interest" description="Disordered" evidence="1">
    <location>
        <begin position="1"/>
        <end position="65"/>
    </location>
</feature>
<accession>A0A8V0YBG0</accession>
<dbReference type="Ensembl" id="ENSGALT00010022972.1">
    <property type="protein sequence ID" value="ENSGALP00010013278.1"/>
    <property type="gene ID" value="ENSGALG00010009629.1"/>
</dbReference>
<dbReference type="GeneTree" id="ENSGT00640000091617"/>
<feature type="compositionally biased region" description="Polar residues" evidence="1">
    <location>
        <begin position="165"/>
        <end position="174"/>
    </location>
</feature>
<reference evidence="2" key="3">
    <citation type="submission" date="2025-09" db="UniProtKB">
        <authorList>
            <consortium name="Ensembl"/>
        </authorList>
    </citation>
    <scope>IDENTIFICATION</scope>
    <source>
        <strain evidence="2">broiler</strain>
    </source>
</reference>
<evidence type="ECO:0000313" key="2">
    <source>
        <dbReference type="Ensembl" id="ENSGALP00010013278.1"/>
    </source>
</evidence>
<name>A0A8V0YBG0_CHICK</name>
<dbReference type="PANTHER" id="PTHR15510">
    <property type="entry name" value="SPERM-ASSOCIATED ANTIGEN 8"/>
    <property type="match status" value="1"/>
</dbReference>
<organism evidence="2 3">
    <name type="scientific">Gallus gallus</name>
    <name type="common">Chicken</name>
    <dbReference type="NCBI Taxonomy" id="9031"/>
    <lineage>
        <taxon>Eukaryota</taxon>
        <taxon>Metazoa</taxon>
        <taxon>Chordata</taxon>
        <taxon>Craniata</taxon>
        <taxon>Vertebrata</taxon>
        <taxon>Euteleostomi</taxon>
        <taxon>Archelosauria</taxon>
        <taxon>Archosauria</taxon>
        <taxon>Dinosauria</taxon>
        <taxon>Saurischia</taxon>
        <taxon>Theropoda</taxon>
        <taxon>Coelurosauria</taxon>
        <taxon>Aves</taxon>
        <taxon>Neognathae</taxon>
        <taxon>Galloanserae</taxon>
        <taxon>Galliformes</taxon>
        <taxon>Phasianidae</taxon>
        <taxon>Phasianinae</taxon>
        <taxon>Gallus</taxon>
    </lineage>
</organism>
<evidence type="ECO:0000256" key="1">
    <source>
        <dbReference type="SAM" id="MobiDB-lite"/>
    </source>
</evidence>
<dbReference type="OrthoDB" id="9116902at2759"/>
<proteinExistence type="predicted"/>
<reference evidence="2" key="2">
    <citation type="submission" date="2025-08" db="UniProtKB">
        <authorList>
            <consortium name="Ensembl"/>
        </authorList>
    </citation>
    <scope>IDENTIFICATION</scope>
    <source>
        <strain evidence="2">broiler</strain>
    </source>
</reference>
<dbReference type="Proteomes" id="UP000000539">
    <property type="component" value="Chromosome Z"/>
</dbReference>